<evidence type="ECO:0000313" key="3">
    <source>
        <dbReference type="Proteomes" id="UP000235945"/>
    </source>
</evidence>
<organism evidence="2 3">
    <name type="scientific">Streptomyces eurocidicus</name>
    <name type="common">Streptoverticillium eurocidicus</name>
    <dbReference type="NCBI Taxonomy" id="66423"/>
    <lineage>
        <taxon>Bacteria</taxon>
        <taxon>Bacillati</taxon>
        <taxon>Actinomycetota</taxon>
        <taxon>Actinomycetes</taxon>
        <taxon>Kitasatosporales</taxon>
        <taxon>Streptomycetaceae</taxon>
        <taxon>Streptomyces</taxon>
    </lineage>
</organism>
<evidence type="ECO:0000313" key="1">
    <source>
        <dbReference type="EMBL" id="MBB5120597.1"/>
    </source>
</evidence>
<name>A0A2N8NXM2_STREU</name>
<sequence>MSESIIDSSPLFECRAEIHVSADQFEIYSVVSDLGRSAEWSPECMGGEWTSGTPSTVGAIFRGENLRSTEVVAWAPLIRGTWYTEAKVVAADPGSTFRWVMLTHAQENQDSVWGFDIEPAEEGATLVHHFRMGRATEGIHHIVADLDEAGRKRFVEEWGAKLEQDMTITLGRIKDVIEKN</sequence>
<protein>
    <submittedName>
        <fullName evidence="2">Polyketide cyclase</fullName>
    </submittedName>
</protein>
<gene>
    <name evidence="2" type="ORF">AF335_11740</name>
    <name evidence="1" type="ORF">FHS36_004039</name>
</gene>
<dbReference type="Gene3D" id="3.30.530.20">
    <property type="match status" value="1"/>
</dbReference>
<dbReference type="EMBL" id="LGUI01000003">
    <property type="protein sequence ID" value="PNE33528.1"/>
    <property type="molecule type" value="Genomic_DNA"/>
</dbReference>
<accession>A0A2N8NXM2</accession>
<dbReference type="InterPro" id="IPR023393">
    <property type="entry name" value="START-like_dom_sf"/>
</dbReference>
<proteinExistence type="predicted"/>
<dbReference type="RefSeq" id="WP_102918305.1">
    <property type="nucleotide sequence ID" value="NZ_JACHJF010000012.1"/>
</dbReference>
<dbReference type="Pfam" id="PF10604">
    <property type="entry name" value="Polyketide_cyc2"/>
    <property type="match status" value="1"/>
</dbReference>
<reference evidence="2" key="1">
    <citation type="submission" date="2015-07" db="EMBL/GenBank/DDBJ databases">
        <authorList>
            <person name="Noorani M."/>
        </authorList>
    </citation>
    <scope>NUCLEOTIDE SEQUENCE [LARGE SCALE GENOMIC DNA]</scope>
    <source>
        <strain evidence="2">ATCC 27428</strain>
    </source>
</reference>
<keyword evidence="3" id="KW-1185">Reference proteome</keyword>
<reference evidence="3" key="2">
    <citation type="submission" date="2015-07" db="EMBL/GenBank/DDBJ databases">
        <authorList>
            <person name="Graham D.E."/>
            <person name="Giannone R.J."/>
            <person name="Gulvik C.A."/>
            <person name="Hettich R.L."/>
            <person name="Klingeman D.M."/>
            <person name="Mahan K.M."/>
            <person name="Parry R.J."/>
            <person name="Spain J.C."/>
        </authorList>
    </citation>
    <scope>NUCLEOTIDE SEQUENCE [LARGE SCALE GENOMIC DNA]</scope>
    <source>
        <strain evidence="3">ATCC 27428</strain>
    </source>
</reference>
<dbReference type="AlphaFoldDB" id="A0A2N8NXM2"/>
<comment type="caution">
    <text evidence="2">The sequence shown here is derived from an EMBL/GenBank/DDBJ whole genome shotgun (WGS) entry which is preliminary data.</text>
</comment>
<dbReference type="OrthoDB" id="4618973at2"/>
<dbReference type="Proteomes" id="UP000235945">
    <property type="component" value="Unassembled WGS sequence"/>
</dbReference>
<dbReference type="SUPFAM" id="SSF55961">
    <property type="entry name" value="Bet v1-like"/>
    <property type="match status" value="1"/>
</dbReference>
<evidence type="ECO:0000313" key="2">
    <source>
        <dbReference type="EMBL" id="PNE33528.1"/>
    </source>
</evidence>
<dbReference type="InterPro" id="IPR019587">
    <property type="entry name" value="Polyketide_cyclase/dehydratase"/>
</dbReference>
<reference evidence="1 4" key="3">
    <citation type="submission" date="2020-08" db="EMBL/GenBank/DDBJ databases">
        <title>Genomic Encyclopedia of Type Strains, Phase III (KMG-III): the genomes of soil and plant-associated and newly described type strains.</title>
        <authorList>
            <person name="Whitman W."/>
        </authorList>
    </citation>
    <scope>NUCLEOTIDE SEQUENCE [LARGE SCALE GENOMIC DNA]</scope>
    <source>
        <strain evidence="1 4">CECT 3259</strain>
    </source>
</reference>
<dbReference type="EMBL" id="JACHJF010000012">
    <property type="protein sequence ID" value="MBB5120597.1"/>
    <property type="molecule type" value="Genomic_DNA"/>
</dbReference>
<dbReference type="Proteomes" id="UP000528608">
    <property type="component" value="Unassembled WGS sequence"/>
</dbReference>
<dbReference type="CDD" id="cd07812">
    <property type="entry name" value="SRPBCC"/>
    <property type="match status" value="1"/>
</dbReference>
<evidence type="ECO:0000313" key="4">
    <source>
        <dbReference type="Proteomes" id="UP000528608"/>
    </source>
</evidence>